<dbReference type="Pfam" id="PF00012">
    <property type="entry name" value="HSP70"/>
    <property type="match status" value="1"/>
</dbReference>
<dbReference type="SUPFAM" id="SSF53067">
    <property type="entry name" value="Actin-like ATPase domain"/>
    <property type="match status" value="2"/>
</dbReference>
<dbReference type="AlphaFoldDB" id="A0A0L0T0S2"/>
<dbReference type="eggNOG" id="KOG0101">
    <property type="taxonomic scope" value="Eukaryota"/>
</dbReference>
<dbReference type="OMA" id="QPRTITH"/>
<dbReference type="VEuPathDB" id="FungiDB:AMAG_12924"/>
<reference evidence="4" key="2">
    <citation type="submission" date="2009-11" db="EMBL/GenBank/DDBJ databases">
        <title>The Genome Sequence of Allomyces macrogynus strain ATCC 38327.</title>
        <authorList>
            <consortium name="The Broad Institute Genome Sequencing Platform"/>
            <person name="Russ C."/>
            <person name="Cuomo C."/>
            <person name="Shea T."/>
            <person name="Young S.K."/>
            <person name="Zeng Q."/>
            <person name="Koehrsen M."/>
            <person name="Haas B."/>
            <person name="Borodovsky M."/>
            <person name="Guigo R."/>
            <person name="Alvarado L."/>
            <person name="Berlin A."/>
            <person name="Borenstein D."/>
            <person name="Chen Z."/>
            <person name="Engels R."/>
            <person name="Freedman E."/>
            <person name="Gellesch M."/>
            <person name="Goldberg J."/>
            <person name="Griggs A."/>
            <person name="Gujja S."/>
            <person name="Heiman D."/>
            <person name="Hepburn T."/>
            <person name="Howarth C."/>
            <person name="Jen D."/>
            <person name="Larson L."/>
            <person name="Lewis B."/>
            <person name="Mehta T."/>
            <person name="Park D."/>
            <person name="Pearson M."/>
            <person name="Roberts A."/>
            <person name="Saif S."/>
            <person name="Shenoy N."/>
            <person name="Sisk P."/>
            <person name="Stolte C."/>
            <person name="Sykes S."/>
            <person name="Walk T."/>
            <person name="White J."/>
            <person name="Yandava C."/>
            <person name="Burger G."/>
            <person name="Gray M.W."/>
            <person name="Holland P.W.H."/>
            <person name="King N."/>
            <person name="Lang F.B.F."/>
            <person name="Roger A.J."/>
            <person name="Ruiz-Trillo I."/>
            <person name="Lander E."/>
            <person name="Nusbaum C."/>
        </authorList>
    </citation>
    <scope>NUCLEOTIDE SEQUENCE [LARGE SCALE GENOMIC DNA]</scope>
    <source>
        <strain evidence="4">ATCC 38327</strain>
    </source>
</reference>
<dbReference type="EMBL" id="GG745356">
    <property type="protein sequence ID" value="KNE68250.1"/>
    <property type="molecule type" value="Genomic_DNA"/>
</dbReference>
<proteinExistence type="predicted"/>
<evidence type="ECO:0000256" key="1">
    <source>
        <dbReference type="ARBA" id="ARBA00022741"/>
    </source>
</evidence>
<protein>
    <recommendedName>
        <fullName evidence="5">Hsp70-like protein</fullName>
    </recommendedName>
</protein>
<dbReference type="PANTHER" id="PTHR14187">
    <property type="entry name" value="ALPHA KINASE/ELONGATION FACTOR 2 KINASE"/>
    <property type="match status" value="1"/>
</dbReference>
<evidence type="ECO:0008006" key="5">
    <source>
        <dbReference type="Google" id="ProtNLM"/>
    </source>
</evidence>
<dbReference type="Proteomes" id="UP000054350">
    <property type="component" value="Unassembled WGS sequence"/>
</dbReference>
<dbReference type="InterPro" id="IPR013126">
    <property type="entry name" value="Hsp_70_fam"/>
</dbReference>
<keyword evidence="2" id="KW-0067">ATP-binding</keyword>
<accession>A0A0L0T0S2</accession>
<dbReference type="PANTHER" id="PTHR14187:SF5">
    <property type="entry name" value="HEAT SHOCK 70 KDA PROTEIN 12A"/>
    <property type="match status" value="1"/>
</dbReference>
<name>A0A0L0T0S2_ALLM3</name>
<dbReference type="Gene3D" id="3.90.640.10">
    <property type="entry name" value="Actin, Chain A, domain 4"/>
    <property type="match status" value="1"/>
</dbReference>
<evidence type="ECO:0000256" key="2">
    <source>
        <dbReference type="ARBA" id="ARBA00022840"/>
    </source>
</evidence>
<gene>
    <name evidence="3" type="ORF">AMAG_12924</name>
</gene>
<reference evidence="3 4" key="1">
    <citation type="submission" date="2009-11" db="EMBL/GenBank/DDBJ databases">
        <title>Annotation of Allomyces macrogynus ATCC 38327.</title>
        <authorList>
            <consortium name="The Broad Institute Genome Sequencing Platform"/>
            <person name="Russ C."/>
            <person name="Cuomo C."/>
            <person name="Burger G."/>
            <person name="Gray M.W."/>
            <person name="Holland P.W.H."/>
            <person name="King N."/>
            <person name="Lang F.B.F."/>
            <person name="Roger A.J."/>
            <person name="Ruiz-Trillo I."/>
            <person name="Young S.K."/>
            <person name="Zeng Q."/>
            <person name="Gargeya S."/>
            <person name="Fitzgerald M."/>
            <person name="Haas B."/>
            <person name="Abouelleil A."/>
            <person name="Alvarado L."/>
            <person name="Arachchi H.M."/>
            <person name="Berlin A."/>
            <person name="Chapman S.B."/>
            <person name="Gearin G."/>
            <person name="Goldberg J."/>
            <person name="Griggs A."/>
            <person name="Gujja S."/>
            <person name="Hansen M."/>
            <person name="Heiman D."/>
            <person name="Howarth C."/>
            <person name="Larimer J."/>
            <person name="Lui A."/>
            <person name="MacDonald P.J.P."/>
            <person name="McCowen C."/>
            <person name="Montmayeur A."/>
            <person name="Murphy C."/>
            <person name="Neiman D."/>
            <person name="Pearson M."/>
            <person name="Priest M."/>
            <person name="Roberts A."/>
            <person name="Saif S."/>
            <person name="Shea T."/>
            <person name="Sisk P."/>
            <person name="Stolte C."/>
            <person name="Sykes S."/>
            <person name="Wortman J."/>
            <person name="Nusbaum C."/>
            <person name="Birren B."/>
        </authorList>
    </citation>
    <scope>NUCLEOTIDE SEQUENCE [LARGE SCALE GENOMIC DNA]</scope>
    <source>
        <strain evidence="3 4">ATCC 38327</strain>
    </source>
</reference>
<keyword evidence="1" id="KW-0547">Nucleotide-binding</keyword>
<dbReference type="GO" id="GO:0005524">
    <property type="term" value="F:ATP binding"/>
    <property type="evidence" value="ECO:0007669"/>
    <property type="project" value="UniProtKB-KW"/>
</dbReference>
<sequence length="465" mass="51584">MKTLNKLGKEPEDVIADYLRELVKYMGAHVEHSDLKEELNPYHVRWCVTVPAMWSDAAKQKMQRAMFKASLIPSLNSQRVVFCSEPMAGLLSEALSIDTRTRIQPDDAILVIDLGGGTADLSAMRMGSDGFTELVPGLGASCGSTMLDDEFIAMFKRAVGPAVYDQVVAKFPNALLAILRDWEECKTSFSGEDRFFGCISIPRTMDRLRDEDCGSDEVDVDEGEICITPVVMQQLYRPIVDQIVKLGVQMYEQCTAKDIDVDHVLCIGGFSQSKYLINTLRKRLPFGAMKLVASPNGSAAVLLGAPIFACRPELIRKQVAQCTYGVGSCDIHAPSQYGPRDKLMDRFFMSEDDLPMVEKCFSVLIRKGENLVPGQVFEKTYVPIRRSQTSGNIRVFVSHLEDPIYTDTVGCDEVGTVKINVKPVSIFEDVGSLLAKLRVLPSGLVLDVTNKRTGEKVDMTLDFYD</sequence>
<dbReference type="OrthoDB" id="2963168at2759"/>
<evidence type="ECO:0000313" key="4">
    <source>
        <dbReference type="Proteomes" id="UP000054350"/>
    </source>
</evidence>
<keyword evidence="4" id="KW-1185">Reference proteome</keyword>
<organism evidence="3 4">
    <name type="scientific">Allomyces macrogynus (strain ATCC 38327)</name>
    <name type="common">Allomyces javanicus var. macrogynus</name>
    <dbReference type="NCBI Taxonomy" id="578462"/>
    <lineage>
        <taxon>Eukaryota</taxon>
        <taxon>Fungi</taxon>
        <taxon>Fungi incertae sedis</taxon>
        <taxon>Blastocladiomycota</taxon>
        <taxon>Blastocladiomycetes</taxon>
        <taxon>Blastocladiales</taxon>
        <taxon>Blastocladiaceae</taxon>
        <taxon>Allomyces</taxon>
    </lineage>
</organism>
<evidence type="ECO:0000313" key="3">
    <source>
        <dbReference type="EMBL" id="KNE68250.1"/>
    </source>
</evidence>
<dbReference type="Gene3D" id="3.30.420.40">
    <property type="match status" value="2"/>
</dbReference>
<dbReference type="GO" id="GO:0140662">
    <property type="term" value="F:ATP-dependent protein folding chaperone"/>
    <property type="evidence" value="ECO:0007669"/>
    <property type="project" value="InterPro"/>
</dbReference>
<dbReference type="STRING" id="578462.A0A0L0T0S2"/>
<dbReference type="InterPro" id="IPR043129">
    <property type="entry name" value="ATPase_NBD"/>
</dbReference>